<dbReference type="GO" id="GO:0072583">
    <property type="term" value="P:clathrin-dependent endocytosis"/>
    <property type="evidence" value="ECO:0007669"/>
    <property type="project" value="InterPro"/>
</dbReference>
<dbReference type="PROSITE" id="PS50942">
    <property type="entry name" value="ENTH"/>
    <property type="match status" value="1"/>
</dbReference>
<evidence type="ECO:0000313" key="7">
    <source>
        <dbReference type="Proteomes" id="UP000289340"/>
    </source>
</evidence>
<evidence type="ECO:0000256" key="3">
    <source>
        <dbReference type="ARBA" id="ARBA00023034"/>
    </source>
</evidence>
<name>A0A445KFL7_GLYSO</name>
<keyword evidence="4" id="KW-0968">Cytoplasmic vesicle</keyword>
<dbReference type="InterPro" id="IPR008942">
    <property type="entry name" value="ENTH_VHS"/>
</dbReference>
<gene>
    <name evidence="6" type="ORF">D0Y65_015955</name>
</gene>
<dbReference type="GO" id="GO:0032050">
    <property type="term" value="F:clathrin heavy chain binding"/>
    <property type="evidence" value="ECO:0007669"/>
    <property type="project" value="TreeGrafter"/>
</dbReference>
<evidence type="ECO:0000259" key="5">
    <source>
        <dbReference type="PROSITE" id="PS50942"/>
    </source>
</evidence>
<dbReference type="GO" id="GO:0005794">
    <property type="term" value="C:Golgi apparatus"/>
    <property type="evidence" value="ECO:0007669"/>
    <property type="project" value="UniProtKB-SubCell"/>
</dbReference>
<feature type="domain" description="ENTH" evidence="5">
    <location>
        <begin position="24"/>
        <end position="126"/>
    </location>
</feature>
<accession>A0A445KFL7</accession>
<dbReference type="EMBL" id="QZWG01000006">
    <property type="protein sequence ID" value="RZC09433.1"/>
    <property type="molecule type" value="Genomic_DNA"/>
</dbReference>
<dbReference type="Gene3D" id="1.25.40.90">
    <property type="match status" value="1"/>
</dbReference>
<comment type="subcellular location">
    <subcellularLocation>
        <location evidence="1">Cytoplasmic vesicle</location>
        <location evidence="1">Clathrin-coated vesicle</location>
    </subcellularLocation>
    <subcellularLocation>
        <location evidence="2">Golgi apparatus</location>
    </subcellularLocation>
</comment>
<dbReference type="GO" id="GO:0048268">
    <property type="term" value="P:clathrin coat assembly"/>
    <property type="evidence" value="ECO:0007669"/>
    <property type="project" value="InterPro"/>
</dbReference>
<comment type="caution">
    <text evidence="6">The sequence shown here is derived from an EMBL/GenBank/DDBJ whole genome shotgun (WGS) entry which is preliminary data.</text>
</comment>
<evidence type="ECO:0000256" key="2">
    <source>
        <dbReference type="ARBA" id="ARBA00004555"/>
    </source>
</evidence>
<evidence type="ECO:0000256" key="1">
    <source>
        <dbReference type="ARBA" id="ARBA00004132"/>
    </source>
</evidence>
<keyword evidence="7" id="KW-1185">Reference proteome</keyword>
<dbReference type="PANTHER" id="PTHR22951">
    <property type="entry name" value="CLATHRIN ASSEMBLY PROTEIN"/>
    <property type="match status" value="1"/>
</dbReference>
<dbReference type="InterPro" id="IPR045192">
    <property type="entry name" value="AP180-like"/>
</dbReference>
<dbReference type="GO" id="GO:0000149">
    <property type="term" value="F:SNARE binding"/>
    <property type="evidence" value="ECO:0007669"/>
    <property type="project" value="TreeGrafter"/>
</dbReference>
<evidence type="ECO:0000256" key="4">
    <source>
        <dbReference type="ARBA" id="ARBA00023329"/>
    </source>
</evidence>
<evidence type="ECO:0000313" key="6">
    <source>
        <dbReference type="EMBL" id="RZC09433.1"/>
    </source>
</evidence>
<dbReference type="AlphaFoldDB" id="A0A445KFL7"/>
<dbReference type="SUPFAM" id="SSF48464">
    <property type="entry name" value="ENTH/VHS domain"/>
    <property type="match status" value="1"/>
</dbReference>
<organism evidence="6 7">
    <name type="scientific">Glycine soja</name>
    <name type="common">Wild soybean</name>
    <dbReference type="NCBI Taxonomy" id="3848"/>
    <lineage>
        <taxon>Eukaryota</taxon>
        <taxon>Viridiplantae</taxon>
        <taxon>Streptophyta</taxon>
        <taxon>Embryophyta</taxon>
        <taxon>Tracheophyta</taxon>
        <taxon>Spermatophyta</taxon>
        <taxon>Magnoliopsida</taxon>
        <taxon>eudicotyledons</taxon>
        <taxon>Gunneridae</taxon>
        <taxon>Pentapetalae</taxon>
        <taxon>rosids</taxon>
        <taxon>fabids</taxon>
        <taxon>Fabales</taxon>
        <taxon>Fabaceae</taxon>
        <taxon>Papilionoideae</taxon>
        <taxon>50 kb inversion clade</taxon>
        <taxon>NPAAA clade</taxon>
        <taxon>indigoferoid/millettioid clade</taxon>
        <taxon>Phaseoleae</taxon>
        <taxon>Glycine</taxon>
        <taxon>Glycine subgen. Soja</taxon>
    </lineage>
</organism>
<dbReference type="SMART" id="SM00273">
    <property type="entry name" value="ENTH"/>
    <property type="match status" value="1"/>
</dbReference>
<dbReference type="GO" id="GO:0005545">
    <property type="term" value="F:1-phosphatidylinositol binding"/>
    <property type="evidence" value="ECO:0007669"/>
    <property type="project" value="TreeGrafter"/>
</dbReference>
<dbReference type="Proteomes" id="UP000289340">
    <property type="component" value="Chromosome 6"/>
</dbReference>
<dbReference type="GO" id="GO:0005905">
    <property type="term" value="C:clathrin-coated pit"/>
    <property type="evidence" value="ECO:0007669"/>
    <property type="project" value="TreeGrafter"/>
</dbReference>
<dbReference type="Pfam" id="PF07651">
    <property type="entry name" value="ANTH"/>
    <property type="match status" value="1"/>
</dbReference>
<dbReference type="InterPro" id="IPR011417">
    <property type="entry name" value="ANTH_dom"/>
</dbReference>
<dbReference type="GO" id="GO:0005546">
    <property type="term" value="F:phosphatidylinositol-4,5-bisphosphate binding"/>
    <property type="evidence" value="ECO:0007669"/>
    <property type="project" value="TreeGrafter"/>
</dbReference>
<dbReference type="GO" id="GO:0030136">
    <property type="term" value="C:clathrin-coated vesicle"/>
    <property type="evidence" value="ECO:0007669"/>
    <property type="project" value="UniProtKB-SubCell"/>
</dbReference>
<dbReference type="GO" id="GO:0006900">
    <property type="term" value="P:vesicle budding from membrane"/>
    <property type="evidence" value="ECO:0007669"/>
    <property type="project" value="TreeGrafter"/>
</dbReference>
<keyword evidence="3" id="KW-0333">Golgi apparatus</keyword>
<sequence length="126" mass="14204">MAPTMVRKVIEVVKDQTNIGIVKVASNMASEMEVTIVKAMSHEDDPASDKYIREILNLMSHSRGYIHTCVTAMSKRLGKMHEWIVSLKALMLVNRLMNEGPPFFQEETTQALMCYLTRYLLLGAAA</sequence>
<dbReference type="InterPro" id="IPR013809">
    <property type="entry name" value="ENTH"/>
</dbReference>
<proteinExistence type="predicted"/>
<dbReference type="PANTHER" id="PTHR22951:SF13">
    <property type="entry name" value="ASSEMBLY PROTEIN, PUTATIVE, EXPRESSED-RELATED"/>
    <property type="match status" value="1"/>
</dbReference>
<reference evidence="6 7" key="1">
    <citation type="submission" date="2018-09" db="EMBL/GenBank/DDBJ databases">
        <title>A high-quality reference genome of wild soybean provides a powerful tool to mine soybean genomes.</title>
        <authorList>
            <person name="Xie M."/>
            <person name="Chung C.Y.L."/>
            <person name="Li M.-W."/>
            <person name="Wong F.-L."/>
            <person name="Chan T.-F."/>
            <person name="Lam H.-M."/>
        </authorList>
    </citation>
    <scope>NUCLEOTIDE SEQUENCE [LARGE SCALE GENOMIC DNA]</scope>
    <source>
        <strain evidence="7">cv. W05</strain>
        <tissue evidence="6">Hypocotyl of etiolated seedlings</tissue>
    </source>
</reference>
<protein>
    <submittedName>
        <fullName evidence="6">Putative clathrin assembly protein</fullName>
    </submittedName>
</protein>